<dbReference type="Gramene" id="OB10G18150.1">
    <property type="protein sequence ID" value="OB10G18150.1"/>
    <property type="gene ID" value="OB10G18150"/>
</dbReference>
<dbReference type="EnsemblPlants" id="OB10G18150.1">
    <property type="protein sequence ID" value="OB10G18150.1"/>
    <property type="gene ID" value="OB10G18150"/>
</dbReference>
<dbReference type="HOGENOM" id="CLU_2783401_0_0_1"/>
<sequence>VVDPDISPPLLAAAGSPLVSERCNLPVYPPALPISWRLGACKIIAKLEGLFSVPIIFLSSLLLTHSEER</sequence>
<name>J3N2R7_ORYBR</name>
<evidence type="ECO:0000313" key="2">
    <source>
        <dbReference type="Proteomes" id="UP000006038"/>
    </source>
</evidence>
<protein>
    <submittedName>
        <fullName evidence="1">Uncharacterized protein</fullName>
    </submittedName>
</protein>
<accession>J3N2R7</accession>
<organism evidence="1">
    <name type="scientific">Oryza brachyantha</name>
    <name type="common">malo sina</name>
    <dbReference type="NCBI Taxonomy" id="4533"/>
    <lineage>
        <taxon>Eukaryota</taxon>
        <taxon>Viridiplantae</taxon>
        <taxon>Streptophyta</taxon>
        <taxon>Embryophyta</taxon>
        <taxon>Tracheophyta</taxon>
        <taxon>Spermatophyta</taxon>
        <taxon>Magnoliopsida</taxon>
        <taxon>Liliopsida</taxon>
        <taxon>Poales</taxon>
        <taxon>Poaceae</taxon>
        <taxon>BOP clade</taxon>
        <taxon>Oryzoideae</taxon>
        <taxon>Oryzeae</taxon>
        <taxon>Oryzinae</taxon>
        <taxon>Oryza</taxon>
    </lineage>
</organism>
<keyword evidence="2" id="KW-1185">Reference proteome</keyword>
<reference evidence="1" key="1">
    <citation type="journal article" date="2013" name="Nat. Commun.">
        <title>Whole-genome sequencing of Oryza brachyantha reveals mechanisms underlying Oryza genome evolution.</title>
        <authorList>
            <person name="Chen J."/>
            <person name="Huang Q."/>
            <person name="Gao D."/>
            <person name="Wang J."/>
            <person name="Lang Y."/>
            <person name="Liu T."/>
            <person name="Li B."/>
            <person name="Bai Z."/>
            <person name="Luis Goicoechea J."/>
            <person name="Liang C."/>
            <person name="Chen C."/>
            <person name="Zhang W."/>
            <person name="Sun S."/>
            <person name="Liao Y."/>
            <person name="Zhang X."/>
            <person name="Yang L."/>
            <person name="Song C."/>
            <person name="Wang M."/>
            <person name="Shi J."/>
            <person name="Liu G."/>
            <person name="Liu J."/>
            <person name="Zhou H."/>
            <person name="Zhou W."/>
            <person name="Yu Q."/>
            <person name="An N."/>
            <person name="Chen Y."/>
            <person name="Cai Q."/>
            <person name="Wang B."/>
            <person name="Liu B."/>
            <person name="Min J."/>
            <person name="Huang Y."/>
            <person name="Wu H."/>
            <person name="Li Z."/>
            <person name="Zhang Y."/>
            <person name="Yin Y."/>
            <person name="Song W."/>
            <person name="Jiang J."/>
            <person name="Jackson S.A."/>
            <person name="Wing R.A."/>
            <person name="Wang J."/>
            <person name="Chen M."/>
        </authorList>
    </citation>
    <scope>NUCLEOTIDE SEQUENCE [LARGE SCALE GENOMIC DNA]</scope>
    <source>
        <strain evidence="1">cv. IRGC 101232</strain>
    </source>
</reference>
<proteinExistence type="predicted"/>
<evidence type="ECO:0000313" key="1">
    <source>
        <dbReference type="EnsemblPlants" id="OB10G18150.1"/>
    </source>
</evidence>
<dbReference type="Proteomes" id="UP000006038">
    <property type="component" value="Chromosome 10"/>
</dbReference>
<reference evidence="1" key="2">
    <citation type="submission" date="2013-04" db="UniProtKB">
        <authorList>
            <consortium name="EnsemblPlants"/>
        </authorList>
    </citation>
    <scope>IDENTIFICATION</scope>
</reference>
<dbReference type="AlphaFoldDB" id="J3N2R7"/>